<keyword evidence="8" id="KW-1185">Reference proteome</keyword>
<sequence>MSAFSAGMFLSISLIMAIGPQNAHLIRMGLRRQHLWLTVGVCAIGDIVLISLGVIGLSKLGGLSPTVHRLLLLAGVVFLLIYGSKAARNFLHGLKASRDSLKDEFPKVASTPGEMTSTMAYPGATNMTRKQAVLTALAFSWLNPHAWLDTAVLIGTASLAYQTPGNTVFGLGAMTGAIIWFLFLGGIACWLGQRLELKRIAHWIDGLVAIIMLAIAVLLMVNVFTI</sequence>
<evidence type="ECO:0000313" key="7">
    <source>
        <dbReference type="EMBL" id="AWB35832.1"/>
    </source>
</evidence>
<dbReference type="PANTHER" id="PTHR30086">
    <property type="entry name" value="ARGININE EXPORTER PROTEIN ARGO"/>
    <property type="match status" value="1"/>
</dbReference>
<proteinExistence type="predicted"/>
<keyword evidence="5 6" id="KW-0472">Membrane</keyword>
<comment type="subcellular location">
    <subcellularLocation>
        <location evidence="1">Cell membrane</location>
        <topology evidence="1">Multi-pass membrane protein</topology>
    </subcellularLocation>
</comment>
<dbReference type="RefSeq" id="WP_108623288.1">
    <property type="nucleotide sequence ID" value="NZ_CP028901.1"/>
</dbReference>
<evidence type="ECO:0000256" key="2">
    <source>
        <dbReference type="ARBA" id="ARBA00022475"/>
    </source>
</evidence>
<dbReference type="GO" id="GO:0015171">
    <property type="term" value="F:amino acid transmembrane transporter activity"/>
    <property type="evidence" value="ECO:0007669"/>
    <property type="project" value="TreeGrafter"/>
</dbReference>
<dbReference type="Pfam" id="PF01810">
    <property type="entry name" value="LysE"/>
    <property type="match status" value="1"/>
</dbReference>
<keyword evidence="3 6" id="KW-0812">Transmembrane</keyword>
<dbReference type="GO" id="GO:0005886">
    <property type="term" value="C:plasma membrane"/>
    <property type="evidence" value="ECO:0007669"/>
    <property type="project" value="UniProtKB-SubCell"/>
</dbReference>
<dbReference type="PANTHER" id="PTHR30086:SF20">
    <property type="entry name" value="ARGININE EXPORTER PROTEIN ARGO-RELATED"/>
    <property type="match status" value="1"/>
</dbReference>
<evidence type="ECO:0000256" key="1">
    <source>
        <dbReference type="ARBA" id="ARBA00004651"/>
    </source>
</evidence>
<keyword evidence="2" id="KW-1003">Cell membrane</keyword>
<evidence type="ECO:0000313" key="8">
    <source>
        <dbReference type="Proteomes" id="UP000244571"/>
    </source>
</evidence>
<feature type="transmembrane region" description="Helical" evidence="6">
    <location>
        <begin position="35"/>
        <end position="55"/>
    </location>
</feature>
<reference evidence="7 8" key="1">
    <citation type="submission" date="2018-04" db="EMBL/GenBank/DDBJ databases">
        <title>Bordetella sp. HZ20 isolated from seawater.</title>
        <authorList>
            <person name="Sun C."/>
        </authorList>
    </citation>
    <scope>NUCLEOTIDE SEQUENCE [LARGE SCALE GENOMIC DNA]</scope>
    <source>
        <strain evidence="7 8">HZ20</strain>
    </source>
</reference>
<protein>
    <submittedName>
        <fullName evidence="7">Lysine transporter LysE</fullName>
    </submittedName>
</protein>
<evidence type="ECO:0000256" key="3">
    <source>
        <dbReference type="ARBA" id="ARBA00022692"/>
    </source>
</evidence>
<dbReference type="KEGG" id="boz:DBV39_13775"/>
<dbReference type="InterPro" id="IPR001123">
    <property type="entry name" value="LeuE-type"/>
</dbReference>
<organism evidence="7 8">
    <name type="scientific">Orrella marina</name>
    <dbReference type="NCBI Taxonomy" id="2163011"/>
    <lineage>
        <taxon>Bacteria</taxon>
        <taxon>Pseudomonadati</taxon>
        <taxon>Pseudomonadota</taxon>
        <taxon>Betaproteobacteria</taxon>
        <taxon>Burkholderiales</taxon>
        <taxon>Alcaligenaceae</taxon>
        <taxon>Orrella</taxon>
    </lineage>
</organism>
<feature type="transmembrane region" description="Helical" evidence="6">
    <location>
        <begin position="67"/>
        <end position="84"/>
    </location>
</feature>
<evidence type="ECO:0000256" key="6">
    <source>
        <dbReference type="SAM" id="Phobius"/>
    </source>
</evidence>
<accession>A0A2R4XPV6</accession>
<feature type="transmembrane region" description="Helical" evidence="6">
    <location>
        <begin position="168"/>
        <end position="191"/>
    </location>
</feature>
<feature type="transmembrane region" description="Helical" evidence="6">
    <location>
        <begin position="203"/>
        <end position="224"/>
    </location>
</feature>
<evidence type="ECO:0000256" key="4">
    <source>
        <dbReference type="ARBA" id="ARBA00022989"/>
    </source>
</evidence>
<dbReference type="OrthoDB" id="5638726at2"/>
<feature type="transmembrane region" description="Helical" evidence="6">
    <location>
        <begin position="132"/>
        <end position="148"/>
    </location>
</feature>
<feature type="transmembrane region" description="Helical" evidence="6">
    <location>
        <begin position="6"/>
        <end position="23"/>
    </location>
</feature>
<gene>
    <name evidence="7" type="ORF">DBV39_13775</name>
</gene>
<dbReference type="Proteomes" id="UP000244571">
    <property type="component" value="Chromosome"/>
</dbReference>
<evidence type="ECO:0000256" key="5">
    <source>
        <dbReference type="ARBA" id="ARBA00023136"/>
    </source>
</evidence>
<name>A0A2R4XPV6_9BURK</name>
<keyword evidence="4 6" id="KW-1133">Transmembrane helix</keyword>
<dbReference type="EMBL" id="CP028901">
    <property type="protein sequence ID" value="AWB35832.1"/>
    <property type="molecule type" value="Genomic_DNA"/>
</dbReference>
<dbReference type="AlphaFoldDB" id="A0A2R4XPV6"/>